<proteinExistence type="predicted"/>
<feature type="region of interest" description="Disordered" evidence="1">
    <location>
        <begin position="130"/>
        <end position="158"/>
    </location>
</feature>
<comment type="caution">
    <text evidence="2">The sequence shown here is derived from an EMBL/GenBank/DDBJ whole genome shotgun (WGS) entry which is preliminary data.</text>
</comment>
<dbReference type="Proteomes" id="UP000325081">
    <property type="component" value="Unassembled WGS sequence"/>
</dbReference>
<protein>
    <submittedName>
        <fullName evidence="2">Regulator of G-protein signaling 3</fullName>
    </submittedName>
</protein>
<reference evidence="3" key="1">
    <citation type="journal article" date="2019" name="Curr. Biol.">
        <title>Genome Sequence of Striga asiatica Provides Insight into the Evolution of Plant Parasitism.</title>
        <authorList>
            <person name="Yoshida S."/>
            <person name="Kim S."/>
            <person name="Wafula E.K."/>
            <person name="Tanskanen J."/>
            <person name="Kim Y.M."/>
            <person name="Honaas L."/>
            <person name="Yang Z."/>
            <person name="Spallek T."/>
            <person name="Conn C.E."/>
            <person name="Ichihashi Y."/>
            <person name="Cheong K."/>
            <person name="Cui S."/>
            <person name="Der J.P."/>
            <person name="Gundlach H."/>
            <person name="Jiao Y."/>
            <person name="Hori C."/>
            <person name="Ishida J.K."/>
            <person name="Kasahara H."/>
            <person name="Kiba T."/>
            <person name="Kim M.S."/>
            <person name="Koo N."/>
            <person name="Laohavisit A."/>
            <person name="Lee Y.H."/>
            <person name="Lumba S."/>
            <person name="McCourt P."/>
            <person name="Mortimer J.C."/>
            <person name="Mutuku J.M."/>
            <person name="Nomura T."/>
            <person name="Sasaki-Sekimoto Y."/>
            <person name="Seto Y."/>
            <person name="Wang Y."/>
            <person name="Wakatake T."/>
            <person name="Sakakibara H."/>
            <person name="Demura T."/>
            <person name="Yamaguchi S."/>
            <person name="Yoneyama K."/>
            <person name="Manabe R.I."/>
            <person name="Nelson D.C."/>
            <person name="Schulman A.H."/>
            <person name="Timko M.P."/>
            <person name="dePamphilis C.W."/>
            <person name="Choi D."/>
            <person name="Shirasu K."/>
        </authorList>
    </citation>
    <scope>NUCLEOTIDE SEQUENCE [LARGE SCALE GENOMIC DNA]</scope>
    <source>
        <strain evidence="3">cv. UVA1</strain>
    </source>
</reference>
<gene>
    <name evidence="2" type="ORF">STAS_32353</name>
</gene>
<accession>A0A5A7RAH5</accession>
<keyword evidence="3" id="KW-1185">Reference proteome</keyword>
<evidence type="ECO:0000256" key="1">
    <source>
        <dbReference type="SAM" id="MobiDB-lite"/>
    </source>
</evidence>
<evidence type="ECO:0000313" key="2">
    <source>
        <dbReference type="EMBL" id="GER54733.1"/>
    </source>
</evidence>
<sequence length="248" mass="26901">MWAGVFSALWPVGRAVIGPCWKKPCARRLSRSCAPFSLLVLVHSSSHRLGLTAATLSLAAVWWSMEADFLVPSSLFWGWPRLESAACLTCVAVAVCGFEKSKRGFIVFVETDPGFLSGGVLPPCSYNPPPRLRSPSPETNSAKQAPSEKAPVHSHEYPAAAENSRWRWGRCRRSTRPIVVVVAARTAADVVCCCSHRRCDFGRAGGDGVQRRIVDVVGIHWPARRRLVTRMAAAAFGDEDGGGAAEDE</sequence>
<dbReference type="EMBL" id="BKCP01011514">
    <property type="protein sequence ID" value="GER54733.1"/>
    <property type="molecule type" value="Genomic_DNA"/>
</dbReference>
<dbReference type="AlphaFoldDB" id="A0A5A7RAH5"/>
<organism evidence="2 3">
    <name type="scientific">Striga asiatica</name>
    <name type="common">Asiatic witchweed</name>
    <name type="synonym">Buchnera asiatica</name>
    <dbReference type="NCBI Taxonomy" id="4170"/>
    <lineage>
        <taxon>Eukaryota</taxon>
        <taxon>Viridiplantae</taxon>
        <taxon>Streptophyta</taxon>
        <taxon>Embryophyta</taxon>
        <taxon>Tracheophyta</taxon>
        <taxon>Spermatophyta</taxon>
        <taxon>Magnoliopsida</taxon>
        <taxon>eudicotyledons</taxon>
        <taxon>Gunneridae</taxon>
        <taxon>Pentapetalae</taxon>
        <taxon>asterids</taxon>
        <taxon>lamiids</taxon>
        <taxon>Lamiales</taxon>
        <taxon>Orobanchaceae</taxon>
        <taxon>Buchnereae</taxon>
        <taxon>Striga</taxon>
    </lineage>
</organism>
<feature type="non-terminal residue" evidence="2">
    <location>
        <position position="248"/>
    </location>
</feature>
<evidence type="ECO:0000313" key="3">
    <source>
        <dbReference type="Proteomes" id="UP000325081"/>
    </source>
</evidence>
<name>A0A5A7RAH5_STRAF</name>